<comment type="caution">
    <text evidence="7">The sequence shown here is derived from an EMBL/GenBank/DDBJ whole genome shotgun (WGS) entry which is preliminary data.</text>
</comment>
<evidence type="ECO:0000256" key="2">
    <source>
        <dbReference type="ARBA" id="ARBA00004173"/>
    </source>
</evidence>
<protein>
    <submittedName>
        <fullName evidence="7">Uncharacterized protein</fullName>
    </submittedName>
</protein>
<comment type="function">
    <text evidence="1">Putative mitochondrial redox protein which could be involved in the reduction of small toxic molecules.</text>
</comment>
<comment type="similarity">
    <text evidence="3">Belongs to the FMP46 family.</text>
</comment>
<sequence>MFRFHKTLDIITLFHKPTLASSTKALSVLQRASTAIKEGTATSPSGSLLRNSDFELNVTEEPPTTDQLKLIMDYMTSSPLASGGIGVGKPGDLVSGATDRSDAVKRLKENGDSFIRPVVVDWNNGKAVLATSLRLYTKGTGTLPECYIIGVM</sequence>
<evidence type="ECO:0000256" key="4">
    <source>
        <dbReference type="ARBA" id="ARBA00022946"/>
    </source>
</evidence>
<organism evidence="7 8">
    <name type="scientific">Trichophyton violaceum</name>
    <dbReference type="NCBI Taxonomy" id="34388"/>
    <lineage>
        <taxon>Eukaryota</taxon>
        <taxon>Fungi</taxon>
        <taxon>Dikarya</taxon>
        <taxon>Ascomycota</taxon>
        <taxon>Pezizomycotina</taxon>
        <taxon>Eurotiomycetes</taxon>
        <taxon>Eurotiomycetidae</taxon>
        <taxon>Onygenales</taxon>
        <taxon>Arthrodermataceae</taxon>
        <taxon>Trichophyton</taxon>
    </lineage>
</organism>
<dbReference type="InterPro" id="IPR012882">
    <property type="entry name" value="Fmp46"/>
</dbReference>
<dbReference type="InterPro" id="IPR036249">
    <property type="entry name" value="Thioredoxin-like_sf"/>
</dbReference>
<gene>
    <name evidence="7" type="ORF">A7D00_1158</name>
</gene>
<evidence type="ECO:0000313" key="8">
    <source>
        <dbReference type="Proteomes" id="UP000243519"/>
    </source>
</evidence>
<dbReference type="PANTHER" id="PTHR28071">
    <property type="entry name" value="REDOX PROTEIN FMP46, MITOCHONDRIAL-RELATED"/>
    <property type="match status" value="1"/>
</dbReference>
<name>A0A178FTP9_TRIVO</name>
<evidence type="ECO:0000256" key="1">
    <source>
        <dbReference type="ARBA" id="ARBA00002963"/>
    </source>
</evidence>
<dbReference type="OrthoDB" id="59229at2759"/>
<keyword evidence="4" id="KW-0809">Transit peptide</keyword>
<keyword evidence="5" id="KW-0560">Oxidoreductase</keyword>
<proteinExistence type="inferred from homology"/>
<evidence type="ECO:0000256" key="6">
    <source>
        <dbReference type="ARBA" id="ARBA00023128"/>
    </source>
</evidence>
<evidence type="ECO:0000256" key="3">
    <source>
        <dbReference type="ARBA" id="ARBA00009734"/>
    </source>
</evidence>
<comment type="subcellular location">
    <subcellularLocation>
        <location evidence="2">Mitochondrion</location>
    </subcellularLocation>
</comment>
<dbReference type="GO" id="GO:0016491">
    <property type="term" value="F:oxidoreductase activity"/>
    <property type="evidence" value="ECO:0007669"/>
    <property type="project" value="UniProtKB-KW"/>
</dbReference>
<reference evidence="7 8" key="1">
    <citation type="submission" date="2016-05" db="EMBL/GenBank/DDBJ databases">
        <title>Genome sequencing of Trichophyton violaceum CMCC(F)T3l isolated from hair.</title>
        <authorList>
            <person name="Zhan P."/>
            <person name="Tao Y."/>
            <person name="Liu W."/>
        </authorList>
    </citation>
    <scope>NUCLEOTIDE SEQUENCE [LARGE SCALE GENOMIC DNA]</scope>
    <source>
        <strain evidence="8">CMCC(F)T3l</strain>
    </source>
</reference>
<dbReference type="SUPFAM" id="SSF52833">
    <property type="entry name" value="Thioredoxin-like"/>
    <property type="match status" value="1"/>
</dbReference>
<dbReference type="Pfam" id="PF07955">
    <property type="entry name" value="DUF1687"/>
    <property type="match status" value="1"/>
</dbReference>
<dbReference type="EMBL" id="LHPN01000001">
    <property type="protein sequence ID" value="OAL75559.1"/>
    <property type="molecule type" value="Genomic_DNA"/>
</dbReference>
<accession>A0A178FTP9</accession>
<dbReference type="PANTHER" id="PTHR28071:SF1">
    <property type="entry name" value="REDOX PROTEIN FMP46, MITOCHONDRIAL-RELATED"/>
    <property type="match status" value="1"/>
</dbReference>
<keyword evidence="8" id="KW-1185">Reference proteome</keyword>
<keyword evidence="6" id="KW-0496">Mitochondrion</keyword>
<dbReference type="AlphaFoldDB" id="A0A178FTP9"/>
<dbReference type="GO" id="GO:0005739">
    <property type="term" value="C:mitochondrion"/>
    <property type="evidence" value="ECO:0007669"/>
    <property type="project" value="UniProtKB-SubCell"/>
</dbReference>
<dbReference type="Proteomes" id="UP000243519">
    <property type="component" value="Unassembled WGS sequence"/>
</dbReference>
<evidence type="ECO:0000256" key="5">
    <source>
        <dbReference type="ARBA" id="ARBA00023002"/>
    </source>
</evidence>
<evidence type="ECO:0000313" key="7">
    <source>
        <dbReference type="EMBL" id="OAL75559.1"/>
    </source>
</evidence>
<dbReference type="Gene3D" id="3.40.30.10">
    <property type="entry name" value="Glutaredoxin"/>
    <property type="match status" value="1"/>
</dbReference>